<name>A0A8H6AP20_9HELO</name>
<dbReference type="GeneID" id="59263457"/>
<keyword evidence="2" id="KW-1185">Reference proteome</keyword>
<gene>
    <name evidence="1" type="ORF">Bfra_009423</name>
</gene>
<dbReference type="OrthoDB" id="10439284at2759"/>
<reference evidence="1 2" key="1">
    <citation type="journal article" date="2020" name="Phytopathology">
        <title>A high-quality genome resource of Botrytis fragariae, a new and rapidly spreading fungal pathogen causing strawberry gray mold in the U.S.A.</title>
        <authorList>
            <person name="Wu Y."/>
            <person name="Saski C.A."/>
            <person name="Schnabel G."/>
            <person name="Xiao S."/>
            <person name="Hu M."/>
        </authorList>
    </citation>
    <scope>NUCLEOTIDE SEQUENCE [LARGE SCALE GENOMIC DNA]</scope>
    <source>
        <strain evidence="1 2">BVB16</strain>
    </source>
</reference>
<dbReference type="RefSeq" id="XP_037189815.1">
    <property type="nucleotide sequence ID" value="XM_037339765.1"/>
</dbReference>
<dbReference type="AlphaFoldDB" id="A0A8H6AP20"/>
<organism evidence="1 2">
    <name type="scientific">Botrytis fragariae</name>
    <dbReference type="NCBI Taxonomy" id="1964551"/>
    <lineage>
        <taxon>Eukaryota</taxon>
        <taxon>Fungi</taxon>
        <taxon>Dikarya</taxon>
        <taxon>Ascomycota</taxon>
        <taxon>Pezizomycotina</taxon>
        <taxon>Leotiomycetes</taxon>
        <taxon>Helotiales</taxon>
        <taxon>Sclerotiniaceae</taxon>
        <taxon>Botrytis</taxon>
    </lineage>
</organism>
<sequence>MDGIPGGQALRFKTSGFGTPMKMVQIIHQACIKTLLAMSMQLCRRVTFSARKIFLMEMEGKGISTGIGPPLDPRYAEILTSMITTRSLRKICLRDYNPLVDVIEL</sequence>
<dbReference type="Proteomes" id="UP000531561">
    <property type="component" value="Unassembled WGS sequence"/>
</dbReference>
<comment type="caution">
    <text evidence="1">The sequence shown here is derived from an EMBL/GenBank/DDBJ whole genome shotgun (WGS) entry which is preliminary data.</text>
</comment>
<accession>A0A8H6AP20</accession>
<evidence type="ECO:0000313" key="2">
    <source>
        <dbReference type="Proteomes" id="UP000531561"/>
    </source>
</evidence>
<protein>
    <submittedName>
        <fullName evidence="1">Uncharacterized protein</fullName>
    </submittedName>
</protein>
<proteinExistence type="predicted"/>
<dbReference type="EMBL" id="JABFCT010000013">
    <property type="protein sequence ID" value="KAF5870868.1"/>
    <property type="molecule type" value="Genomic_DNA"/>
</dbReference>
<evidence type="ECO:0000313" key="1">
    <source>
        <dbReference type="EMBL" id="KAF5870868.1"/>
    </source>
</evidence>